<dbReference type="InterPro" id="IPR029044">
    <property type="entry name" value="Nucleotide-diphossugar_trans"/>
</dbReference>
<organism evidence="15 16">
    <name type="scientific">Mytilus edulis</name>
    <name type="common">Blue mussel</name>
    <dbReference type="NCBI Taxonomy" id="6550"/>
    <lineage>
        <taxon>Eukaryota</taxon>
        <taxon>Metazoa</taxon>
        <taxon>Spiralia</taxon>
        <taxon>Lophotrochozoa</taxon>
        <taxon>Mollusca</taxon>
        <taxon>Bivalvia</taxon>
        <taxon>Autobranchia</taxon>
        <taxon>Pteriomorphia</taxon>
        <taxon>Mytilida</taxon>
        <taxon>Mytiloidea</taxon>
        <taxon>Mytilidae</taxon>
        <taxon>Mytilinae</taxon>
        <taxon>Mytilus</taxon>
    </lineage>
</organism>
<dbReference type="EC" id="2.4.1.16" evidence="2"/>
<dbReference type="GO" id="GO:0006031">
    <property type="term" value="P:chitin biosynthetic process"/>
    <property type="evidence" value="ECO:0007669"/>
    <property type="project" value="TreeGrafter"/>
</dbReference>
<dbReference type="Pfam" id="PF03142">
    <property type="entry name" value="Chitin_synth_2"/>
    <property type="match status" value="1"/>
</dbReference>
<evidence type="ECO:0000313" key="16">
    <source>
        <dbReference type="Proteomes" id="UP000683360"/>
    </source>
</evidence>
<feature type="transmembrane region" description="Helical" evidence="14">
    <location>
        <begin position="346"/>
        <end position="364"/>
    </location>
</feature>
<evidence type="ECO:0000256" key="13">
    <source>
        <dbReference type="SAM" id="MobiDB-lite"/>
    </source>
</evidence>
<feature type="transmembrane region" description="Helical" evidence="14">
    <location>
        <begin position="250"/>
        <end position="273"/>
    </location>
</feature>
<keyword evidence="3" id="KW-1003">Cell membrane</keyword>
<feature type="transmembrane region" description="Helical" evidence="14">
    <location>
        <begin position="314"/>
        <end position="334"/>
    </location>
</feature>
<dbReference type="GO" id="GO:0004100">
    <property type="term" value="F:chitin synthase activity"/>
    <property type="evidence" value="ECO:0007669"/>
    <property type="project" value="UniProtKB-EC"/>
</dbReference>
<dbReference type="OrthoDB" id="370884at2759"/>
<dbReference type="Gene3D" id="3.90.550.10">
    <property type="entry name" value="Spore Coat Polysaccharide Biosynthesis Protein SpsA, Chain A"/>
    <property type="match status" value="1"/>
</dbReference>
<dbReference type="PANTHER" id="PTHR22914">
    <property type="entry name" value="CHITIN SYNTHASE"/>
    <property type="match status" value="1"/>
</dbReference>
<keyword evidence="4 15" id="KW-0328">Glycosyltransferase</keyword>
<dbReference type="GO" id="GO:0005886">
    <property type="term" value="C:plasma membrane"/>
    <property type="evidence" value="ECO:0007669"/>
    <property type="project" value="UniProtKB-SubCell"/>
</dbReference>
<dbReference type="PANTHER" id="PTHR22914:SF42">
    <property type="entry name" value="CHITIN SYNTHASE"/>
    <property type="match status" value="1"/>
</dbReference>
<evidence type="ECO:0000256" key="7">
    <source>
        <dbReference type="ARBA" id="ARBA00022989"/>
    </source>
</evidence>
<keyword evidence="16" id="KW-1185">Reference proteome</keyword>
<comment type="catalytic activity">
    <reaction evidence="12">
        <text>[(1-&gt;4)-N-acetyl-beta-D-glucosaminyl](n) + UDP-N-acetyl-alpha-D-glucosamine = [(1-&gt;4)-N-acetyl-beta-D-glucosaminyl](n+1) + UDP + H(+)</text>
        <dbReference type="Rhea" id="RHEA:16637"/>
        <dbReference type="Rhea" id="RHEA-COMP:9593"/>
        <dbReference type="Rhea" id="RHEA-COMP:9595"/>
        <dbReference type="ChEBI" id="CHEBI:15378"/>
        <dbReference type="ChEBI" id="CHEBI:17029"/>
        <dbReference type="ChEBI" id="CHEBI:57705"/>
        <dbReference type="ChEBI" id="CHEBI:58223"/>
        <dbReference type="EC" id="2.4.1.16"/>
    </reaction>
</comment>
<evidence type="ECO:0000256" key="2">
    <source>
        <dbReference type="ARBA" id="ARBA00012543"/>
    </source>
</evidence>
<keyword evidence="8" id="KW-0175">Coiled coil</keyword>
<sequence length="513" mass="58186">MLGVDKEDSIFSKEKKKRCAYRKIPSMLNQLSKHKLDKAHNSFILALDGDVDFKPEAVQKLIDKMKKNSKVGAVCGRIHPIGSGPVVWYQQFEYAVGHWLQKASEHVFGCVLCCPGAFSLFRATALMDDNVLSMYITPPSEARHFIQFEQGEDRWLCTLMLQQGWKIDYAASADAKTFAPQTFQEFFVQRRRWAPSTLANIIDLLSSWRVTTKVNDNISTLFVLYQFILLSSSLLGIGTVTLMITGSFNAVLKITMFESFVVAVIPVVVYAFICMKCSNDRQILGAGLLSTVYTLVMVIVTVGLFVNLATEQSYSPNLIFVVEILFIFVFAGIAHPKELMCLVHGLLYYLMVPSTFIILTVYYICNIHIVSWGTREKKTEEDIIDETEPGKSTNSRTPILIRCLQNLGVLALMKEVRGFIQQLLGAKFEQQTDDNKTSSSNLPPMGATSVPRKETRSQEVRQNPDAWQSKEYFGLKGKGIIKEDEIEFWQELLPVYLIPINEDKQKKRKFKKN</sequence>
<dbReference type="AlphaFoldDB" id="A0A8S3R8Z6"/>
<dbReference type="EMBL" id="CAJPWZ010001029">
    <property type="protein sequence ID" value="CAG2205752.1"/>
    <property type="molecule type" value="Genomic_DNA"/>
</dbReference>
<keyword evidence="5 15" id="KW-0808">Transferase</keyword>
<keyword evidence="9 14" id="KW-0472">Membrane</keyword>
<feature type="transmembrane region" description="Helical" evidence="14">
    <location>
        <begin position="222"/>
        <end position="244"/>
    </location>
</feature>
<dbReference type="FunFam" id="3.90.550.10:FF:000139">
    <property type="entry name" value="Chitin synthase 8"/>
    <property type="match status" value="1"/>
</dbReference>
<evidence type="ECO:0000256" key="3">
    <source>
        <dbReference type="ARBA" id="ARBA00022475"/>
    </source>
</evidence>
<evidence type="ECO:0000256" key="5">
    <source>
        <dbReference type="ARBA" id="ARBA00022679"/>
    </source>
</evidence>
<evidence type="ECO:0000256" key="10">
    <source>
        <dbReference type="ARBA" id="ARBA00023180"/>
    </source>
</evidence>
<evidence type="ECO:0000256" key="14">
    <source>
        <dbReference type="SAM" id="Phobius"/>
    </source>
</evidence>
<keyword evidence="7 14" id="KW-1133">Transmembrane helix</keyword>
<keyword evidence="10" id="KW-0325">Glycoprotein</keyword>
<evidence type="ECO:0000313" key="15">
    <source>
        <dbReference type="EMBL" id="CAG2205752.1"/>
    </source>
</evidence>
<evidence type="ECO:0000256" key="1">
    <source>
        <dbReference type="ARBA" id="ARBA00004651"/>
    </source>
</evidence>
<gene>
    <name evidence="15" type="ORF">MEDL_20168</name>
</gene>
<evidence type="ECO:0000256" key="8">
    <source>
        <dbReference type="ARBA" id="ARBA00023054"/>
    </source>
</evidence>
<evidence type="ECO:0000256" key="9">
    <source>
        <dbReference type="ARBA" id="ARBA00023136"/>
    </source>
</evidence>
<dbReference type="SUPFAM" id="SSF53448">
    <property type="entry name" value="Nucleotide-diphospho-sugar transferases"/>
    <property type="match status" value="1"/>
</dbReference>
<comment type="subcellular location">
    <subcellularLocation>
        <location evidence="1">Cell membrane</location>
        <topology evidence="1">Multi-pass membrane protein</topology>
    </subcellularLocation>
</comment>
<evidence type="ECO:0000256" key="4">
    <source>
        <dbReference type="ARBA" id="ARBA00022676"/>
    </source>
</evidence>
<comment type="caution">
    <text evidence="15">The sequence shown here is derived from an EMBL/GenBank/DDBJ whole genome shotgun (WGS) entry which is preliminary data.</text>
</comment>
<feature type="transmembrane region" description="Helical" evidence="14">
    <location>
        <begin position="285"/>
        <end position="308"/>
    </location>
</feature>
<accession>A0A8S3R8Z6</accession>
<dbReference type="InterPro" id="IPR004835">
    <property type="entry name" value="Chitin_synth"/>
</dbReference>
<evidence type="ECO:0000256" key="11">
    <source>
        <dbReference type="ARBA" id="ARBA00046329"/>
    </source>
</evidence>
<feature type="region of interest" description="Disordered" evidence="13">
    <location>
        <begin position="431"/>
        <end position="463"/>
    </location>
</feature>
<reference evidence="15" key="1">
    <citation type="submission" date="2021-03" db="EMBL/GenBank/DDBJ databases">
        <authorList>
            <person name="Bekaert M."/>
        </authorList>
    </citation>
    <scope>NUCLEOTIDE SEQUENCE</scope>
</reference>
<evidence type="ECO:0000256" key="12">
    <source>
        <dbReference type="ARBA" id="ARBA00048014"/>
    </source>
</evidence>
<dbReference type="Proteomes" id="UP000683360">
    <property type="component" value="Unassembled WGS sequence"/>
</dbReference>
<proteinExistence type="inferred from homology"/>
<comment type="similarity">
    <text evidence="11">Belongs to the chitin synthase family. Class IV subfamily.</text>
</comment>
<name>A0A8S3R8Z6_MYTED</name>
<evidence type="ECO:0000256" key="6">
    <source>
        <dbReference type="ARBA" id="ARBA00022692"/>
    </source>
</evidence>
<keyword evidence="6 14" id="KW-0812">Transmembrane</keyword>
<protein>
    <recommendedName>
        <fullName evidence="2">chitin synthase</fullName>
        <ecNumber evidence="2">2.4.1.16</ecNumber>
    </recommendedName>
</protein>